<organism evidence="1 2">
    <name type="scientific">Deinococcus xianganensis</name>
    <dbReference type="NCBI Taxonomy" id="1507289"/>
    <lineage>
        <taxon>Bacteria</taxon>
        <taxon>Thermotogati</taxon>
        <taxon>Deinococcota</taxon>
        <taxon>Deinococci</taxon>
        <taxon>Deinococcales</taxon>
        <taxon>Deinococcaceae</taxon>
        <taxon>Deinococcus</taxon>
    </lineage>
</organism>
<dbReference type="AlphaFoldDB" id="A0A6I4YL61"/>
<comment type="caution">
    <text evidence="1">The sequence shown here is derived from an EMBL/GenBank/DDBJ whole genome shotgun (WGS) entry which is preliminary data.</text>
</comment>
<gene>
    <name evidence="1" type="ORF">GLX28_16765</name>
</gene>
<proteinExistence type="predicted"/>
<evidence type="ECO:0000313" key="1">
    <source>
        <dbReference type="EMBL" id="MXV21280.1"/>
    </source>
</evidence>
<dbReference type="Proteomes" id="UP000430519">
    <property type="component" value="Unassembled WGS sequence"/>
</dbReference>
<name>A0A6I4YL61_9DEIO</name>
<dbReference type="EMBL" id="WVHK01000084">
    <property type="protein sequence ID" value="MXV21280.1"/>
    <property type="molecule type" value="Genomic_DNA"/>
</dbReference>
<keyword evidence="2" id="KW-1185">Reference proteome</keyword>
<protein>
    <submittedName>
        <fullName evidence="1">Uncharacterized protein</fullName>
    </submittedName>
</protein>
<accession>A0A6I4YL61</accession>
<reference evidence="1 2" key="1">
    <citation type="submission" date="2019-11" db="EMBL/GenBank/DDBJ databases">
        <title>Genome sequence of Deinococcus xianganensis Y35, AI-2 producing algicidal bacterium, isolated from lake water.</title>
        <authorList>
            <person name="Li Y."/>
        </authorList>
    </citation>
    <scope>NUCLEOTIDE SEQUENCE [LARGE SCALE GENOMIC DNA]</scope>
    <source>
        <strain evidence="1 2">Y35</strain>
    </source>
</reference>
<evidence type="ECO:0000313" key="2">
    <source>
        <dbReference type="Proteomes" id="UP000430519"/>
    </source>
</evidence>
<sequence>MTGVHLNDAVRVRLTPYGEAVLAEYHAQRRQRMGDRAHIYRPDAEGLYGMPLWDLMRIFGASLGMTRPPPFEGEIQIRRPAAVTP</sequence>
<dbReference type="RefSeq" id="WP_160981438.1">
    <property type="nucleotide sequence ID" value="NZ_WVHK01000084.1"/>
</dbReference>